<protein>
    <submittedName>
        <fullName evidence="3">Phytase</fullName>
    </submittedName>
</protein>
<dbReference type="PROSITE" id="PS51662">
    <property type="entry name" value="BP_PHYTASE"/>
    <property type="match status" value="1"/>
</dbReference>
<dbReference type="Gene3D" id="2.120.10.30">
    <property type="entry name" value="TolB, C-terminal domain"/>
    <property type="match status" value="1"/>
</dbReference>
<dbReference type="EMBL" id="JBHSKD010000018">
    <property type="protein sequence ID" value="MFC5177998.1"/>
    <property type="molecule type" value="Genomic_DNA"/>
</dbReference>
<feature type="signal peptide" evidence="1">
    <location>
        <begin position="1"/>
        <end position="20"/>
    </location>
</feature>
<evidence type="ECO:0000313" key="3">
    <source>
        <dbReference type="EMBL" id="MFC5177998.1"/>
    </source>
</evidence>
<comment type="caution">
    <text evidence="3">The sequence shown here is derived from an EMBL/GenBank/DDBJ whole genome shotgun (WGS) entry which is preliminary data.</text>
</comment>
<reference evidence="4" key="1">
    <citation type="journal article" date="2019" name="Int. J. Syst. Evol. Microbiol.">
        <title>The Global Catalogue of Microorganisms (GCM) 10K type strain sequencing project: providing services to taxonomists for standard genome sequencing and annotation.</title>
        <authorList>
            <consortium name="The Broad Institute Genomics Platform"/>
            <consortium name="The Broad Institute Genome Sequencing Center for Infectious Disease"/>
            <person name="Wu L."/>
            <person name="Ma J."/>
        </authorList>
    </citation>
    <scope>NUCLEOTIDE SEQUENCE [LARGE SCALE GENOMIC DNA]</scope>
    <source>
        <strain evidence="4">DFY41</strain>
    </source>
</reference>
<name>A0ABW0BLU4_9ACTN</name>
<dbReference type="Pfam" id="PF02333">
    <property type="entry name" value="Phytase"/>
    <property type="match status" value="1"/>
</dbReference>
<evidence type="ECO:0000259" key="2">
    <source>
        <dbReference type="PROSITE" id="PS51662"/>
    </source>
</evidence>
<dbReference type="RefSeq" id="WP_378591484.1">
    <property type="nucleotide sequence ID" value="NZ_JBHSKD010000018.1"/>
</dbReference>
<feature type="domain" description="BPP" evidence="2">
    <location>
        <begin position="27"/>
        <end position="362"/>
    </location>
</feature>
<proteinExistence type="predicted"/>
<dbReference type="InterPro" id="IPR003431">
    <property type="entry name" value="B-propeller_Phytase"/>
</dbReference>
<organism evidence="3 4">
    <name type="scientific">Nocardioides taihuensis</name>
    <dbReference type="NCBI Taxonomy" id="1835606"/>
    <lineage>
        <taxon>Bacteria</taxon>
        <taxon>Bacillati</taxon>
        <taxon>Actinomycetota</taxon>
        <taxon>Actinomycetes</taxon>
        <taxon>Propionibacteriales</taxon>
        <taxon>Nocardioidaceae</taxon>
        <taxon>Nocardioides</taxon>
    </lineage>
</organism>
<feature type="chain" id="PRO_5046399429" evidence="1">
    <location>
        <begin position="21"/>
        <end position="362"/>
    </location>
</feature>
<keyword evidence="1" id="KW-0732">Signal</keyword>
<dbReference type="InterPro" id="IPR011042">
    <property type="entry name" value="6-blade_b-propeller_TolB-like"/>
</dbReference>
<evidence type="ECO:0000256" key="1">
    <source>
        <dbReference type="SAM" id="SignalP"/>
    </source>
</evidence>
<sequence length="362" mass="37773">MRVRTWTTTLAAATTLVAGAAVVGPAESVAPPGVVSVAADDETTPVPETGDAADDPAIWVDHDDPASSLVIGNDKKGALEVYDLDGTRVQRITTATSFWGNVDVRQDATVGNRTLDLVVGYNAGIRSYTVDPATHRLVPVGDGTGAIGTGGGEGLCAYTSDTTGQTSVFVITRAGRVRQYRLVDTDNDGLVQGTLVREFQVGSEAEGCVADDETGRLYIGEEKVGLWRYGAEPGDGSSRVLVDSVGSGGHLVYDVEGITLADTGDGTGYLIASAQNGARPKQSYFAVYDRTTNDYVKAFRITDGTLADGCQRTDGIAAYAGNLGPAFPSGLFVCQDNSNTTPGSSGSQDFKLTRLERILPTG</sequence>
<gene>
    <name evidence="3" type="ORF">ACFPGP_15050</name>
</gene>
<dbReference type="SUPFAM" id="SSF50956">
    <property type="entry name" value="Thermostable phytase (3-phytase)"/>
    <property type="match status" value="1"/>
</dbReference>
<dbReference type="Proteomes" id="UP001596087">
    <property type="component" value="Unassembled WGS sequence"/>
</dbReference>
<evidence type="ECO:0000313" key="4">
    <source>
        <dbReference type="Proteomes" id="UP001596087"/>
    </source>
</evidence>
<keyword evidence="4" id="KW-1185">Reference proteome</keyword>
<accession>A0ABW0BLU4</accession>